<evidence type="ECO:0000256" key="3">
    <source>
        <dbReference type="ARBA" id="ARBA00022989"/>
    </source>
</evidence>
<dbReference type="RefSeq" id="XP_007721314.1">
    <property type="nucleotide sequence ID" value="XM_007723124.1"/>
</dbReference>
<comment type="caution">
    <text evidence="8">The sequence shown here is derived from an EMBL/GenBank/DDBJ whole genome shotgun (WGS) entry which is preliminary data.</text>
</comment>
<dbReference type="GeneID" id="19157113"/>
<accession>W9YVW0</accession>
<dbReference type="HOGENOM" id="CLU_079101_0_0_1"/>
<dbReference type="AlphaFoldDB" id="W9YVW0"/>
<dbReference type="GO" id="GO:0005739">
    <property type="term" value="C:mitochondrion"/>
    <property type="evidence" value="ECO:0007669"/>
    <property type="project" value="UniProtKB-SubCell"/>
</dbReference>
<evidence type="ECO:0000256" key="4">
    <source>
        <dbReference type="ARBA" id="ARBA00023136"/>
    </source>
</evidence>
<feature type="compositionally biased region" description="Basic and acidic residues" evidence="5">
    <location>
        <begin position="225"/>
        <end position="236"/>
    </location>
</feature>
<name>W9YVW0_9EURO</name>
<evidence type="ECO:0000256" key="6">
    <source>
        <dbReference type="SAM" id="Phobius"/>
    </source>
</evidence>
<dbReference type="InterPro" id="IPR007667">
    <property type="entry name" value="Hypoxia_induced_domain"/>
</dbReference>
<keyword evidence="2 6" id="KW-0812">Transmembrane</keyword>
<feature type="compositionally biased region" description="Basic residues" evidence="5">
    <location>
        <begin position="237"/>
        <end position="247"/>
    </location>
</feature>
<protein>
    <recommendedName>
        <fullName evidence="7">HIG1 domain-containing protein</fullName>
    </recommendedName>
</protein>
<sequence length="269" mass="30510">MKILTKEQEQAHYRETLKGGLVGGLSGLALGATGVVFAHRRYQFFRNLTIPLKAFLMTSAGTFGGIVTADHYSRAFEADSNPIQREYKEMETEKAEAERASKTFTERALEFGRKERYKIVFGSWAGSMVAAFALVNRNKYMTGQQKIVQARVYAQFLTLGVLVLTAAFEIADSRNSEGHYETVRYVDPNDPEHKRILEKQVQREVSSQGTGGGNDDLWKEMVAAEEERMKEREARHKEHLQHHHKKQNGNGDGKKKAEKQELQESQEGK</sequence>
<dbReference type="PROSITE" id="PS51503">
    <property type="entry name" value="HIG1"/>
    <property type="match status" value="1"/>
</dbReference>
<dbReference type="InterPro" id="IPR040153">
    <property type="entry name" value="Rcf2"/>
</dbReference>
<feature type="compositionally biased region" description="Basic and acidic residues" evidence="5">
    <location>
        <begin position="252"/>
        <end position="269"/>
    </location>
</feature>
<feature type="transmembrane region" description="Helical" evidence="6">
    <location>
        <begin position="20"/>
        <end position="38"/>
    </location>
</feature>
<evidence type="ECO:0000313" key="8">
    <source>
        <dbReference type="EMBL" id="EXJ93820.1"/>
    </source>
</evidence>
<dbReference type="PANTHER" id="PTHR28018:SF3">
    <property type="entry name" value="RESPIRATORY SUPERCOMPLEX FACTOR 2, MITOCHONDRIAL"/>
    <property type="match status" value="1"/>
</dbReference>
<dbReference type="EMBL" id="AMWN01000002">
    <property type="protein sequence ID" value="EXJ93820.1"/>
    <property type="molecule type" value="Genomic_DNA"/>
</dbReference>
<proteinExistence type="predicted"/>
<comment type="subcellular location">
    <subcellularLocation>
        <location evidence="1">Mitochondrion</location>
    </subcellularLocation>
</comment>
<dbReference type="OrthoDB" id="1915122at2759"/>
<organism evidence="8 9">
    <name type="scientific">Capronia coronata CBS 617.96</name>
    <dbReference type="NCBI Taxonomy" id="1182541"/>
    <lineage>
        <taxon>Eukaryota</taxon>
        <taxon>Fungi</taxon>
        <taxon>Dikarya</taxon>
        <taxon>Ascomycota</taxon>
        <taxon>Pezizomycotina</taxon>
        <taxon>Eurotiomycetes</taxon>
        <taxon>Chaetothyriomycetidae</taxon>
        <taxon>Chaetothyriales</taxon>
        <taxon>Herpotrichiellaceae</taxon>
        <taxon>Capronia</taxon>
    </lineage>
</organism>
<dbReference type="Proteomes" id="UP000019484">
    <property type="component" value="Unassembled WGS sequence"/>
</dbReference>
<keyword evidence="4 6" id="KW-0472">Membrane</keyword>
<dbReference type="GO" id="GO:0033617">
    <property type="term" value="P:mitochondrial respiratory chain complex IV assembly"/>
    <property type="evidence" value="ECO:0007669"/>
    <property type="project" value="TreeGrafter"/>
</dbReference>
<dbReference type="eggNOG" id="ENOG502QT50">
    <property type="taxonomic scope" value="Eukaryota"/>
</dbReference>
<dbReference type="STRING" id="1182541.W9YVW0"/>
<dbReference type="Pfam" id="PF04588">
    <property type="entry name" value="HIG_1_N"/>
    <property type="match status" value="1"/>
</dbReference>
<feature type="region of interest" description="Disordered" evidence="5">
    <location>
        <begin position="201"/>
        <end position="269"/>
    </location>
</feature>
<evidence type="ECO:0000256" key="2">
    <source>
        <dbReference type="ARBA" id="ARBA00022692"/>
    </source>
</evidence>
<gene>
    <name evidence="8" type="ORF">A1O1_02213</name>
</gene>
<evidence type="ECO:0000256" key="1">
    <source>
        <dbReference type="ARBA" id="ARBA00004173"/>
    </source>
</evidence>
<reference evidence="8 9" key="1">
    <citation type="submission" date="2013-03" db="EMBL/GenBank/DDBJ databases">
        <title>The Genome Sequence of Capronia coronata CBS 617.96.</title>
        <authorList>
            <consortium name="The Broad Institute Genomics Platform"/>
            <person name="Cuomo C."/>
            <person name="de Hoog S."/>
            <person name="Gorbushina A."/>
            <person name="Walker B."/>
            <person name="Young S.K."/>
            <person name="Zeng Q."/>
            <person name="Gargeya S."/>
            <person name="Fitzgerald M."/>
            <person name="Haas B."/>
            <person name="Abouelleil A."/>
            <person name="Allen A.W."/>
            <person name="Alvarado L."/>
            <person name="Arachchi H.M."/>
            <person name="Berlin A.M."/>
            <person name="Chapman S.B."/>
            <person name="Gainer-Dewar J."/>
            <person name="Goldberg J."/>
            <person name="Griggs A."/>
            <person name="Gujja S."/>
            <person name="Hansen M."/>
            <person name="Howarth C."/>
            <person name="Imamovic A."/>
            <person name="Ireland A."/>
            <person name="Larimer J."/>
            <person name="McCowan C."/>
            <person name="Murphy C."/>
            <person name="Pearson M."/>
            <person name="Poon T.W."/>
            <person name="Priest M."/>
            <person name="Roberts A."/>
            <person name="Saif S."/>
            <person name="Shea T."/>
            <person name="Sisk P."/>
            <person name="Sykes S."/>
            <person name="Wortman J."/>
            <person name="Nusbaum C."/>
            <person name="Birren B."/>
        </authorList>
    </citation>
    <scope>NUCLEOTIDE SEQUENCE [LARGE SCALE GENOMIC DNA]</scope>
    <source>
        <strain evidence="8 9">CBS 617.96</strain>
    </source>
</reference>
<evidence type="ECO:0000313" key="9">
    <source>
        <dbReference type="Proteomes" id="UP000019484"/>
    </source>
</evidence>
<evidence type="ECO:0000259" key="7">
    <source>
        <dbReference type="PROSITE" id="PS51503"/>
    </source>
</evidence>
<feature type="domain" description="HIG1" evidence="7">
    <location>
        <begin position="89"/>
        <end position="180"/>
    </location>
</feature>
<dbReference type="PANTHER" id="PTHR28018">
    <property type="entry name" value="RESPIRATORY SUPERCOMPLEX FACTOR 2, MITOCHONDRIAL"/>
    <property type="match status" value="1"/>
</dbReference>
<keyword evidence="9" id="KW-1185">Reference proteome</keyword>
<evidence type="ECO:0000256" key="5">
    <source>
        <dbReference type="SAM" id="MobiDB-lite"/>
    </source>
</evidence>
<keyword evidence="3 6" id="KW-1133">Transmembrane helix</keyword>